<sequence>MNHLPRIGACAATPCNCPILTASPVPPGIQFLSTIQPTSHLHLILIQLVFSNQSQGIFFKISYSYSFSCLYSFL</sequence>
<evidence type="ECO:0000313" key="2">
    <source>
        <dbReference type="Proteomes" id="UP000006729"/>
    </source>
</evidence>
<evidence type="ECO:0000313" key="1">
    <source>
        <dbReference type="EMBL" id="PNT27463.1"/>
    </source>
</evidence>
<name>A0A2K1ZQA6_POPTR</name>
<reference evidence="1 2" key="1">
    <citation type="journal article" date="2006" name="Science">
        <title>The genome of black cottonwood, Populus trichocarpa (Torr. &amp; Gray).</title>
        <authorList>
            <person name="Tuskan G.A."/>
            <person name="Difazio S."/>
            <person name="Jansson S."/>
            <person name="Bohlmann J."/>
            <person name="Grigoriev I."/>
            <person name="Hellsten U."/>
            <person name="Putnam N."/>
            <person name="Ralph S."/>
            <person name="Rombauts S."/>
            <person name="Salamov A."/>
            <person name="Schein J."/>
            <person name="Sterck L."/>
            <person name="Aerts A."/>
            <person name="Bhalerao R.R."/>
            <person name="Bhalerao R.P."/>
            <person name="Blaudez D."/>
            <person name="Boerjan W."/>
            <person name="Brun A."/>
            <person name="Brunner A."/>
            <person name="Busov V."/>
            <person name="Campbell M."/>
            <person name="Carlson J."/>
            <person name="Chalot M."/>
            <person name="Chapman J."/>
            <person name="Chen G.L."/>
            <person name="Cooper D."/>
            <person name="Coutinho P.M."/>
            <person name="Couturier J."/>
            <person name="Covert S."/>
            <person name="Cronk Q."/>
            <person name="Cunningham R."/>
            <person name="Davis J."/>
            <person name="Degroeve S."/>
            <person name="Dejardin A."/>
            <person name="Depamphilis C."/>
            <person name="Detter J."/>
            <person name="Dirks B."/>
            <person name="Dubchak I."/>
            <person name="Duplessis S."/>
            <person name="Ehlting J."/>
            <person name="Ellis B."/>
            <person name="Gendler K."/>
            <person name="Goodstein D."/>
            <person name="Gribskov M."/>
            <person name="Grimwood J."/>
            <person name="Groover A."/>
            <person name="Gunter L."/>
            <person name="Hamberger B."/>
            <person name="Heinze B."/>
            <person name="Helariutta Y."/>
            <person name="Henrissat B."/>
            <person name="Holligan D."/>
            <person name="Holt R."/>
            <person name="Huang W."/>
            <person name="Islam-Faridi N."/>
            <person name="Jones S."/>
            <person name="Jones-Rhoades M."/>
            <person name="Jorgensen R."/>
            <person name="Joshi C."/>
            <person name="Kangasjarvi J."/>
            <person name="Karlsson J."/>
            <person name="Kelleher C."/>
            <person name="Kirkpatrick R."/>
            <person name="Kirst M."/>
            <person name="Kohler A."/>
            <person name="Kalluri U."/>
            <person name="Larimer F."/>
            <person name="Leebens-Mack J."/>
            <person name="Leple J.C."/>
            <person name="Locascio P."/>
            <person name="Lou Y."/>
            <person name="Lucas S."/>
            <person name="Martin F."/>
            <person name="Montanini B."/>
            <person name="Napoli C."/>
            <person name="Nelson D.R."/>
            <person name="Nelson C."/>
            <person name="Nieminen K."/>
            <person name="Nilsson O."/>
            <person name="Pereda V."/>
            <person name="Peter G."/>
            <person name="Philippe R."/>
            <person name="Pilate G."/>
            <person name="Poliakov A."/>
            <person name="Razumovskaya J."/>
            <person name="Richardson P."/>
            <person name="Rinaldi C."/>
            <person name="Ritland K."/>
            <person name="Rouze P."/>
            <person name="Ryaboy D."/>
            <person name="Schmutz J."/>
            <person name="Schrader J."/>
            <person name="Segerman B."/>
            <person name="Shin H."/>
            <person name="Siddiqui A."/>
            <person name="Sterky F."/>
            <person name="Terry A."/>
            <person name="Tsai C.J."/>
            <person name="Uberbacher E."/>
            <person name="Unneberg P."/>
            <person name="Vahala J."/>
            <person name="Wall K."/>
            <person name="Wessler S."/>
            <person name="Yang G."/>
            <person name="Yin T."/>
            <person name="Douglas C."/>
            <person name="Marra M."/>
            <person name="Sandberg G."/>
            <person name="Van de Peer Y."/>
            <person name="Rokhsar D."/>
        </authorList>
    </citation>
    <scope>NUCLEOTIDE SEQUENCE [LARGE SCALE GENOMIC DNA]</scope>
    <source>
        <strain evidence="2">cv. Nisqually</strain>
    </source>
</reference>
<keyword evidence="2" id="KW-1185">Reference proteome</keyword>
<proteinExistence type="predicted"/>
<dbReference type="InParanoid" id="A0A2K1ZQA6"/>
<dbReference type="AlphaFoldDB" id="A0A2K1ZQA6"/>
<organism evidence="1 2">
    <name type="scientific">Populus trichocarpa</name>
    <name type="common">Western balsam poplar</name>
    <name type="synonym">Populus balsamifera subsp. trichocarpa</name>
    <dbReference type="NCBI Taxonomy" id="3694"/>
    <lineage>
        <taxon>Eukaryota</taxon>
        <taxon>Viridiplantae</taxon>
        <taxon>Streptophyta</taxon>
        <taxon>Embryophyta</taxon>
        <taxon>Tracheophyta</taxon>
        <taxon>Spermatophyta</taxon>
        <taxon>Magnoliopsida</taxon>
        <taxon>eudicotyledons</taxon>
        <taxon>Gunneridae</taxon>
        <taxon>Pentapetalae</taxon>
        <taxon>rosids</taxon>
        <taxon>fabids</taxon>
        <taxon>Malpighiales</taxon>
        <taxon>Salicaceae</taxon>
        <taxon>Saliceae</taxon>
        <taxon>Populus</taxon>
    </lineage>
</organism>
<dbReference type="Proteomes" id="UP000006729">
    <property type="component" value="Chromosome 7"/>
</dbReference>
<protein>
    <submittedName>
        <fullName evidence="1">Uncharacterized protein</fullName>
    </submittedName>
</protein>
<dbReference type="EMBL" id="CM009296">
    <property type="protein sequence ID" value="PNT27463.1"/>
    <property type="molecule type" value="Genomic_DNA"/>
</dbReference>
<gene>
    <name evidence="1" type="ORF">POPTR_007G066000</name>
</gene>
<accession>A0A2K1ZQA6</accession>